<dbReference type="SMART" id="SM00481">
    <property type="entry name" value="POLIIIAc"/>
    <property type="match status" value="1"/>
</dbReference>
<feature type="domain" description="Polymerase/histidinol phosphatase N-terminal" evidence="2">
    <location>
        <begin position="169"/>
        <end position="233"/>
    </location>
</feature>
<dbReference type="InterPro" id="IPR003141">
    <property type="entry name" value="Pol/His_phosphatase_N"/>
</dbReference>
<dbReference type="InterPro" id="IPR016195">
    <property type="entry name" value="Pol/histidinol_Pase-like"/>
</dbReference>
<keyword evidence="1" id="KW-0732">Signal</keyword>
<dbReference type="EMBL" id="MTSE01000003">
    <property type="protein sequence ID" value="OUJ74830.1"/>
    <property type="molecule type" value="Genomic_DNA"/>
</dbReference>
<dbReference type="CDD" id="cd07432">
    <property type="entry name" value="PHP_HisPPase"/>
    <property type="match status" value="1"/>
</dbReference>
<dbReference type="GO" id="GO:0035312">
    <property type="term" value="F:5'-3' DNA exonuclease activity"/>
    <property type="evidence" value="ECO:0007669"/>
    <property type="project" value="TreeGrafter"/>
</dbReference>
<proteinExistence type="predicted"/>
<dbReference type="GO" id="GO:0004534">
    <property type="term" value="F:5'-3' RNA exonuclease activity"/>
    <property type="evidence" value="ECO:0007669"/>
    <property type="project" value="TreeGrafter"/>
</dbReference>
<feature type="signal peptide" evidence="1">
    <location>
        <begin position="1"/>
        <end position="23"/>
    </location>
</feature>
<dbReference type="RefSeq" id="WP_086593641.1">
    <property type="nucleotide sequence ID" value="NZ_MTSE01000003.1"/>
</dbReference>
<sequence length="473" mass="50769">MRTVVHCLLAGFLGLALARGAAAQSLTITKKGHIPADSLFKLVYVPIDVPAGTAALRVKETYSQQGKNVLNLGIYGPEGHALGNTAGFRGWSGGAKTEFFLNAQEASTGYIPGKIKPGTWYILIYPSTILPAGIDWELAVSLVPGADKPPYQPQFAPAAVNNRPGWYRGDLHMHTLHSDGKRTQQELVNEAVAQKLDFIISTEHNTNSANLGWGKYAPKDLLIINGEEVTTTAFGHWNALGLGATTLIDWRYTPQQQVVTKYLAQVHADSGLAIINHAFYTKDSTNGFGFDVRAFDGIEVWNGKWDNLDELALRWWDGLLRAGTAKLAVADSDTHTAAPSPNQLGRPQTVVKAKSLSRSGIMQGLRAGKAYLVADQAITLALTAKAGRATAEIGDKLPAAGQDVQLTVSLRNAPAGVVTLHGDKGEVAPKKVATGSTAVLRWIIKAGATKYVRVEVRTPQGDMIALTNPIWLT</sequence>
<dbReference type="Proteomes" id="UP000194873">
    <property type="component" value="Unassembled WGS sequence"/>
</dbReference>
<dbReference type="Gene3D" id="3.20.20.140">
    <property type="entry name" value="Metal-dependent hydrolases"/>
    <property type="match status" value="1"/>
</dbReference>
<evidence type="ECO:0000313" key="4">
    <source>
        <dbReference type="Proteomes" id="UP000194873"/>
    </source>
</evidence>
<feature type="chain" id="PRO_5012964366" description="Polymerase/histidinol phosphatase N-terminal domain-containing protein" evidence="1">
    <location>
        <begin position="24"/>
        <end position="473"/>
    </location>
</feature>
<keyword evidence="4" id="KW-1185">Reference proteome</keyword>
<comment type="caution">
    <text evidence="3">The sequence shown here is derived from an EMBL/GenBank/DDBJ whole genome shotgun (WGS) entry which is preliminary data.</text>
</comment>
<evidence type="ECO:0000313" key="3">
    <source>
        <dbReference type="EMBL" id="OUJ74830.1"/>
    </source>
</evidence>
<dbReference type="NCBIfam" id="NF038032">
    <property type="entry name" value="CehA_McbA_metalo"/>
    <property type="match status" value="1"/>
</dbReference>
<reference evidence="3 4" key="1">
    <citation type="submission" date="2017-01" db="EMBL/GenBank/DDBJ databases">
        <title>A new Hymenobacter.</title>
        <authorList>
            <person name="Liang Y."/>
            <person name="Feng F."/>
        </authorList>
    </citation>
    <scope>NUCLEOTIDE SEQUENCE [LARGE SCALE GENOMIC DNA]</scope>
    <source>
        <strain evidence="3">MIMBbqt21</strain>
    </source>
</reference>
<name>A0A243WGG8_9BACT</name>
<dbReference type="AlphaFoldDB" id="A0A243WGG8"/>
<protein>
    <recommendedName>
        <fullName evidence="2">Polymerase/histidinol phosphatase N-terminal domain-containing protein</fullName>
    </recommendedName>
</protein>
<dbReference type="PANTHER" id="PTHR42924">
    <property type="entry name" value="EXONUCLEASE"/>
    <property type="match status" value="1"/>
</dbReference>
<dbReference type="SUPFAM" id="SSF89550">
    <property type="entry name" value="PHP domain-like"/>
    <property type="match status" value="1"/>
</dbReference>
<dbReference type="OrthoDB" id="9804333at2"/>
<dbReference type="PANTHER" id="PTHR42924:SF3">
    <property type="entry name" value="POLYMERASE_HISTIDINOL PHOSPHATASE N-TERMINAL DOMAIN-CONTAINING PROTEIN"/>
    <property type="match status" value="1"/>
</dbReference>
<evidence type="ECO:0000259" key="2">
    <source>
        <dbReference type="SMART" id="SM00481"/>
    </source>
</evidence>
<accession>A0A243WGG8</accession>
<organism evidence="3 4">
    <name type="scientific">Hymenobacter crusticola</name>
    <dbReference type="NCBI Taxonomy" id="1770526"/>
    <lineage>
        <taxon>Bacteria</taxon>
        <taxon>Pseudomonadati</taxon>
        <taxon>Bacteroidota</taxon>
        <taxon>Cytophagia</taxon>
        <taxon>Cytophagales</taxon>
        <taxon>Hymenobacteraceae</taxon>
        <taxon>Hymenobacter</taxon>
    </lineage>
</organism>
<evidence type="ECO:0000256" key="1">
    <source>
        <dbReference type="SAM" id="SignalP"/>
    </source>
</evidence>
<dbReference type="InterPro" id="IPR052018">
    <property type="entry name" value="PHP_domain"/>
</dbReference>
<gene>
    <name evidence="3" type="ORF">BXP70_08735</name>
</gene>